<organism evidence="2">
    <name type="scientific">uncultured Leptolyngbya sp</name>
    <dbReference type="NCBI Taxonomy" id="332963"/>
    <lineage>
        <taxon>Bacteria</taxon>
        <taxon>Bacillati</taxon>
        <taxon>Cyanobacteriota</taxon>
        <taxon>Cyanophyceae</taxon>
        <taxon>Leptolyngbyales</taxon>
        <taxon>Leptolyngbyaceae</taxon>
        <taxon>Leptolyngbya group</taxon>
        <taxon>Leptolyngbya</taxon>
        <taxon>environmental samples</taxon>
    </lineage>
</organism>
<evidence type="ECO:0000256" key="1">
    <source>
        <dbReference type="SAM" id="MobiDB-lite"/>
    </source>
</evidence>
<protein>
    <submittedName>
        <fullName evidence="2">Uncharacterized protein</fullName>
    </submittedName>
</protein>
<dbReference type="EMBL" id="CADCTY010000072">
    <property type="protein sequence ID" value="CAA9298766.1"/>
    <property type="molecule type" value="Genomic_DNA"/>
</dbReference>
<name>A0A6J4K9W4_9CYAN</name>
<evidence type="ECO:0000313" key="2">
    <source>
        <dbReference type="EMBL" id="CAA9298766.1"/>
    </source>
</evidence>
<proteinExistence type="predicted"/>
<reference evidence="2" key="1">
    <citation type="submission" date="2020-02" db="EMBL/GenBank/DDBJ databases">
        <authorList>
            <person name="Meier V. D."/>
        </authorList>
    </citation>
    <scope>NUCLEOTIDE SEQUENCE</scope>
    <source>
        <strain evidence="2">AVDCRST_MAG94</strain>
    </source>
</reference>
<dbReference type="AlphaFoldDB" id="A0A6J4K9W4"/>
<sequence length="116" mass="12773">MTGNINQPRPGDAVAGATGVPNQGAAPGDRRSKYARTPTEYAVHLLIDGGHREEVRFATIQEFQKWYSGELVPKASSNDFITVPIKNVQGEYMVLRPSRVLGVRVEPVFSSSVERF</sequence>
<gene>
    <name evidence="2" type="ORF">AVDCRST_MAG94-207</name>
</gene>
<accession>A0A6J4K9W4</accession>
<feature type="region of interest" description="Disordered" evidence="1">
    <location>
        <begin position="1"/>
        <end position="34"/>
    </location>
</feature>